<evidence type="ECO:0000313" key="1">
    <source>
        <dbReference type="EMBL" id="KAJ7570529.1"/>
    </source>
</evidence>
<evidence type="ECO:0000313" key="2">
    <source>
        <dbReference type="Proteomes" id="UP001162992"/>
    </source>
</evidence>
<organism evidence="1 2">
    <name type="scientific">Diphasiastrum complanatum</name>
    <name type="common">Issler's clubmoss</name>
    <name type="synonym">Lycopodium complanatum</name>
    <dbReference type="NCBI Taxonomy" id="34168"/>
    <lineage>
        <taxon>Eukaryota</taxon>
        <taxon>Viridiplantae</taxon>
        <taxon>Streptophyta</taxon>
        <taxon>Embryophyta</taxon>
        <taxon>Tracheophyta</taxon>
        <taxon>Lycopodiopsida</taxon>
        <taxon>Lycopodiales</taxon>
        <taxon>Lycopodiaceae</taxon>
        <taxon>Lycopodioideae</taxon>
        <taxon>Diphasiastrum</taxon>
    </lineage>
</organism>
<reference evidence="2" key="1">
    <citation type="journal article" date="2024" name="Proc. Natl. Acad. Sci. U.S.A.">
        <title>Extraordinary preservation of gene collinearity over three hundred million years revealed in homosporous lycophytes.</title>
        <authorList>
            <person name="Li C."/>
            <person name="Wickell D."/>
            <person name="Kuo L.Y."/>
            <person name="Chen X."/>
            <person name="Nie B."/>
            <person name="Liao X."/>
            <person name="Peng D."/>
            <person name="Ji J."/>
            <person name="Jenkins J."/>
            <person name="Williams M."/>
            <person name="Shu S."/>
            <person name="Plott C."/>
            <person name="Barry K."/>
            <person name="Rajasekar S."/>
            <person name="Grimwood J."/>
            <person name="Han X."/>
            <person name="Sun S."/>
            <person name="Hou Z."/>
            <person name="He W."/>
            <person name="Dai G."/>
            <person name="Sun C."/>
            <person name="Schmutz J."/>
            <person name="Leebens-Mack J.H."/>
            <person name="Li F.W."/>
            <person name="Wang L."/>
        </authorList>
    </citation>
    <scope>NUCLEOTIDE SEQUENCE [LARGE SCALE GENOMIC DNA]</scope>
    <source>
        <strain evidence="2">cv. PW_Plant_1</strain>
    </source>
</reference>
<gene>
    <name evidence="1" type="ORF">O6H91_01G124200</name>
</gene>
<dbReference type="Proteomes" id="UP001162992">
    <property type="component" value="Chromosome 1"/>
</dbReference>
<protein>
    <submittedName>
        <fullName evidence="1">Uncharacterized protein</fullName>
    </submittedName>
</protein>
<comment type="caution">
    <text evidence="1">The sequence shown here is derived from an EMBL/GenBank/DDBJ whole genome shotgun (WGS) entry which is preliminary data.</text>
</comment>
<accession>A0ACC2EVK8</accession>
<keyword evidence="2" id="KW-1185">Reference proteome</keyword>
<proteinExistence type="predicted"/>
<sequence>MESCSEYFKFVIANSMLFIMSIVQGQLTPSFYLFTCPQAEFIILSGVERAVQNEPRLAASLLRLHFHDCFVNGCDASVLLDDTPSFTGEKTAGPNQNSIRGFQVIDQIKSDLESACSGIVSCADILAVAARDSVVVSGGPFWQVLLGRRDSITASKTAANNFLPNPASDVSTLISKFQAVGLSEHDMIALSGAHTIGKAKCSSFSQRLFNQSGSGKPDISIESNFLSALQQLCPQSSSSSNANSLAPLDFASPTQFDNQYYVNLLSGRGLLNSDEVLFTTAGSTKDTVQLYGFDQFSFFRNFAASMINMGNISPLTGSSGEIRNNCRFTNSGL</sequence>
<name>A0ACC2EVK8_DIPCM</name>
<dbReference type="EMBL" id="CM055092">
    <property type="protein sequence ID" value="KAJ7570529.1"/>
    <property type="molecule type" value="Genomic_DNA"/>
</dbReference>